<comment type="caution">
    <text evidence="1">The sequence shown here is derived from an EMBL/GenBank/DDBJ whole genome shotgun (WGS) entry which is preliminary data.</text>
</comment>
<proteinExistence type="predicted"/>
<dbReference type="EMBL" id="JABSTU010000005">
    <property type="protein sequence ID" value="KAH8032090.1"/>
    <property type="molecule type" value="Genomic_DNA"/>
</dbReference>
<gene>
    <name evidence="1" type="ORF">HPB51_023074</name>
</gene>
<dbReference type="Proteomes" id="UP000821866">
    <property type="component" value="Chromosome 3"/>
</dbReference>
<reference evidence="1" key="1">
    <citation type="journal article" date="2020" name="Cell">
        <title>Large-Scale Comparative Analyses of Tick Genomes Elucidate Their Genetic Diversity and Vector Capacities.</title>
        <authorList>
            <consortium name="Tick Genome and Microbiome Consortium (TIGMIC)"/>
            <person name="Jia N."/>
            <person name="Wang J."/>
            <person name="Shi W."/>
            <person name="Du L."/>
            <person name="Sun Y."/>
            <person name="Zhan W."/>
            <person name="Jiang J.F."/>
            <person name="Wang Q."/>
            <person name="Zhang B."/>
            <person name="Ji P."/>
            <person name="Bell-Sakyi L."/>
            <person name="Cui X.M."/>
            <person name="Yuan T.T."/>
            <person name="Jiang B.G."/>
            <person name="Yang W.F."/>
            <person name="Lam T.T."/>
            <person name="Chang Q.C."/>
            <person name="Ding S.J."/>
            <person name="Wang X.J."/>
            <person name="Zhu J.G."/>
            <person name="Ruan X.D."/>
            <person name="Zhao L."/>
            <person name="Wei J.T."/>
            <person name="Ye R.Z."/>
            <person name="Que T.C."/>
            <person name="Du C.H."/>
            <person name="Zhou Y.H."/>
            <person name="Cheng J.X."/>
            <person name="Dai P.F."/>
            <person name="Guo W.B."/>
            <person name="Han X.H."/>
            <person name="Huang E.J."/>
            <person name="Li L.F."/>
            <person name="Wei W."/>
            <person name="Gao Y.C."/>
            <person name="Liu J.Z."/>
            <person name="Shao H.Z."/>
            <person name="Wang X."/>
            <person name="Wang C.C."/>
            <person name="Yang T.C."/>
            <person name="Huo Q.B."/>
            <person name="Li W."/>
            <person name="Chen H.Y."/>
            <person name="Chen S.E."/>
            <person name="Zhou L.G."/>
            <person name="Ni X.B."/>
            <person name="Tian J.H."/>
            <person name="Sheng Y."/>
            <person name="Liu T."/>
            <person name="Pan Y.S."/>
            <person name="Xia L.Y."/>
            <person name="Li J."/>
            <person name="Zhao F."/>
            <person name="Cao W.C."/>
        </authorList>
    </citation>
    <scope>NUCLEOTIDE SEQUENCE</scope>
    <source>
        <strain evidence="1">Rmic-2018</strain>
    </source>
</reference>
<evidence type="ECO:0000313" key="2">
    <source>
        <dbReference type="Proteomes" id="UP000821866"/>
    </source>
</evidence>
<name>A0A9J6ECL6_RHIMP</name>
<sequence length="164" mass="18958">MGEETLFESVRVLRVRKTMSQRTFFGLLRSWPDLVELKIYDDALTTAFLLGLPEFAAEHRRSSPLRLPALRLKCLEALTLRTDSRGRGGLAGRPKLSEELDRTLALLPALRKVCTDDFRVRLHIVRCAPKVRLEWEGCTVCLAEYPKVDDFQEQLWLDVHRHTK</sequence>
<keyword evidence="2" id="KW-1185">Reference proteome</keyword>
<organism evidence="1 2">
    <name type="scientific">Rhipicephalus microplus</name>
    <name type="common">Cattle tick</name>
    <name type="synonym">Boophilus microplus</name>
    <dbReference type="NCBI Taxonomy" id="6941"/>
    <lineage>
        <taxon>Eukaryota</taxon>
        <taxon>Metazoa</taxon>
        <taxon>Ecdysozoa</taxon>
        <taxon>Arthropoda</taxon>
        <taxon>Chelicerata</taxon>
        <taxon>Arachnida</taxon>
        <taxon>Acari</taxon>
        <taxon>Parasitiformes</taxon>
        <taxon>Ixodida</taxon>
        <taxon>Ixodoidea</taxon>
        <taxon>Ixodidae</taxon>
        <taxon>Rhipicephalinae</taxon>
        <taxon>Rhipicephalus</taxon>
        <taxon>Boophilus</taxon>
    </lineage>
</organism>
<protein>
    <submittedName>
        <fullName evidence="1">Uncharacterized protein</fullName>
    </submittedName>
</protein>
<dbReference type="AlphaFoldDB" id="A0A9J6ECL6"/>
<evidence type="ECO:0000313" key="1">
    <source>
        <dbReference type="EMBL" id="KAH8032090.1"/>
    </source>
</evidence>
<accession>A0A9J6ECL6</accession>
<reference evidence="1" key="2">
    <citation type="submission" date="2021-09" db="EMBL/GenBank/DDBJ databases">
        <authorList>
            <person name="Jia N."/>
            <person name="Wang J."/>
            <person name="Shi W."/>
            <person name="Du L."/>
            <person name="Sun Y."/>
            <person name="Zhan W."/>
            <person name="Jiang J."/>
            <person name="Wang Q."/>
            <person name="Zhang B."/>
            <person name="Ji P."/>
            <person name="Sakyi L.B."/>
            <person name="Cui X."/>
            <person name="Yuan T."/>
            <person name="Jiang B."/>
            <person name="Yang W."/>
            <person name="Lam T.T.-Y."/>
            <person name="Chang Q."/>
            <person name="Ding S."/>
            <person name="Wang X."/>
            <person name="Zhu J."/>
            <person name="Ruan X."/>
            <person name="Zhao L."/>
            <person name="Wei J."/>
            <person name="Que T."/>
            <person name="Du C."/>
            <person name="Cheng J."/>
            <person name="Dai P."/>
            <person name="Han X."/>
            <person name="Huang E."/>
            <person name="Gao Y."/>
            <person name="Liu J."/>
            <person name="Shao H."/>
            <person name="Ye R."/>
            <person name="Li L."/>
            <person name="Wei W."/>
            <person name="Wang X."/>
            <person name="Wang C."/>
            <person name="Huo Q."/>
            <person name="Li W."/>
            <person name="Guo W."/>
            <person name="Chen H."/>
            <person name="Chen S."/>
            <person name="Zhou L."/>
            <person name="Zhou L."/>
            <person name="Ni X."/>
            <person name="Tian J."/>
            <person name="Zhou Y."/>
            <person name="Sheng Y."/>
            <person name="Liu T."/>
            <person name="Pan Y."/>
            <person name="Xia L."/>
            <person name="Li J."/>
            <person name="Zhao F."/>
            <person name="Cao W."/>
        </authorList>
    </citation>
    <scope>NUCLEOTIDE SEQUENCE</scope>
    <source>
        <strain evidence="1">Rmic-2018</strain>
        <tissue evidence="1">Larvae</tissue>
    </source>
</reference>